<gene>
    <name evidence="5" type="primary">trmJ</name>
    <name evidence="7" type="ORF">DKT75_08360</name>
</gene>
<dbReference type="NCBIfam" id="TIGR00050">
    <property type="entry name" value="rRNA_methyl_1"/>
    <property type="match status" value="1"/>
</dbReference>
<dbReference type="GO" id="GO:0002128">
    <property type="term" value="P:tRNA nucleoside ribose methylation"/>
    <property type="evidence" value="ECO:0007669"/>
    <property type="project" value="TreeGrafter"/>
</dbReference>
<dbReference type="AlphaFoldDB" id="A0A317CFC1"/>
<comment type="function">
    <text evidence="5">Catalyzes the formation of 2'O-methylated cytidine (Cm32) or 2'O-methylated uridine (Um32) at position 32 in tRNA.</text>
</comment>
<evidence type="ECO:0000256" key="5">
    <source>
        <dbReference type="RuleBase" id="RU362024"/>
    </source>
</evidence>
<dbReference type="EMBL" id="QGKL01000026">
    <property type="protein sequence ID" value="PWQ96771.1"/>
    <property type="molecule type" value="Genomic_DNA"/>
</dbReference>
<comment type="similarity">
    <text evidence="1">Belongs to the class IV-like SAM-binding methyltransferase superfamily. RNA methyltransferase TrmH family.</text>
</comment>
<dbReference type="InterPro" id="IPR029026">
    <property type="entry name" value="tRNA_m1G_MTases_N"/>
</dbReference>
<evidence type="ECO:0000256" key="1">
    <source>
        <dbReference type="ARBA" id="ARBA00007228"/>
    </source>
</evidence>
<dbReference type="InterPro" id="IPR004384">
    <property type="entry name" value="RNA_MeTrfase_TrmJ/LasT"/>
</dbReference>
<evidence type="ECO:0000313" key="8">
    <source>
        <dbReference type="Proteomes" id="UP000245506"/>
    </source>
</evidence>
<dbReference type="GO" id="GO:0005829">
    <property type="term" value="C:cytosol"/>
    <property type="evidence" value="ECO:0007669"/>
    <property type="project" value="TreeGrafter"/>
</dbReference>
<keyword evidence="4 5" id="KW-0949">S-adenosyl-L-methionine</keyword>
<dbReference type="PIRSF" id="PIRSF004808">
    <property type="entry name" value="LasT"/>
    <property type="match status" value="1"/>
</dbReference>
<comment type="catalytic activity">
    <reaction evidence="5">
        <text>cytidine(32) in tRNA + S-adenosyl-L-methionine = 2'-O-methylcytidine(32) in tRNA + S-adenosyl-L-homocysteine + H(+)</text>
        <dbReference type="Rhea" id="RHEA:42932"/>
        <dbReference type="Rhea" id="RHEA-COMP:10288"/>
        <dbReference type="Rhea" id="RHEA-COMP:10289"/>
        <dbReference type="ChEBI" id="CHEBI:15378"/>
        <dbReference type="ChEBI" id="CHEBI:57856"/>
        <dbReference type="ChEBI" id="CHEBI:59789"/>
        <dbReference type="ChEBI" id="CHEBI:74495"/>
        <dbReference type="ChEBI" id="CHEBI:82748"/>
        <dbReference type="EC" id="2.1.1.200"/>
    </reaction>
</comment>
<protein>
    <recommendedName>
        <fullName evidence="5">tRNA (cytidine/uridine-2'-O-)-methyltransferase TrmJ</fullName>
        <ecNumber evidence="5">2.1.1.200</ecNumber>
    </recommendedName>
    <alternativeName>
        <fullName evidence="5">tRNA (cytidine(32)/uridine(32)-2'-O)-methyltransferase</fullName>
    </alternativeName>
    <alternativeName>
        <fullName evidence="5">tRNA Cm32/Um32 methyltransferase</fullName>
    </alternativeName>
</protein>
<comment type="subcellular location">
    <subcellularLocation>
        <location evidence="5">Cytoplasm</location>
    </subcellularLocation>
</comment>
<dbReference type="PANTHER" id="PTHR42786:SF2">
    <property type="entry name" value="TRNA (CYTIDINE_URIDINE-2'-O-)-METHYLTRANSFERASE TRMJ"/>
    <property type="match status" value="1"/>
</dbReference>
<dbReference type="OrthoDB" id="9806346at2"/>
<keyword evidence="5" id="KW-0963">Cytoplasm</keyword>
<dbReference type="SUPFAM" id="SSF75217">
    <property type="entry name" value="alpha/beta knot"/>
    <property type="match status" value="1"/>
</dbReference>
<keyword evidence="5" id="KW-0819">tRNA processing</keyword>
<keyword evidence="2 5" id="KW-0489">Methyltransferase</keyword>
<dbReference type="FunFam" id="3.40.1280.10:FF:000006">
    <property type="entry name" value="Uncharacterized tRNA/rRNA methyltransferase HI_0380"/>
    <property type="match status" value="1"/>
</dbReference>
<dbReference type="Pfam" id="PF00588">
    <property type="entry name" value="SpoU_methylase"/>
    <property type="match status" value="1"/>
</dbReference>
<dbReference type="GO" id="GO:0003723">
    <property type="term" value="F:RNA binding"/>
    <property type="evidence" value="ECO:0007669"/>
    <property type="project" value="InterPro"/>
</dbReference>
<dbReference type="GO" id="GO:0160206">
    <property type="term" value="F:tRNA (cytidine(32)/uridine(32)-2'-O)-methyltransferase activity"/>
    <property type="evidence" value="ECO:0007669"/>
    <property type="project" value="UniProtKB-EC"/>
</dbReference>
<keyword evidence="3 7" id="KW-0808">Transferase</keyword>
<dbReference type="Gene3D" id="3.40.1280.10">
    <property type="match status" value="1"/>
</dbReference>
<dbReference type="InterPro" id="IPR029028">
    <property type="entry name" value="Alpha/beta_knot_MTases"/>
</dbReference>
<organism evidence="7 8">
    <name type="scientific">Leucothrix arctica</name>
    <dbReference type="NCBI Taxonomy" id="1481894"/>
    <lineage>
        <taxon>Bacteria</taxon>
        <taxon>Pseudomonadati</taxon>
        <taxon>Pseudomonadota</taxon>
        <taxon>Gammaproteobacteria</taxon>
        <taxon>Thiotrichales</taxon>
        <taxon>Thiotrichaceae</taxon>
        <taxon>Leucothrix</taxon>
    </lineage>
</organism>
<evidence type="ECO:0000256" key="4">
    <source>
        <dbReference type="ARBA" id="ARBA00022691"/>
    </source>
</evidence>
<evidence type="ECO:0000256" key="2">
    <source>
        <dbReference type="ARBA" id="ARBA00022603"/>
    </source>
</evidence>
<dbReference type="Gene3D" id="1.10.8.590">
    <property type="match status" value="1"/>
</dbReference>
<dbReference type="EC" id="2.1.1.200" evidence="5"/>
<dbReference type="PANTHER" id="PTHR42786">
    <property type="entry name" value="TRNA/RRNA METHYLTRANSFERASE"/>
    <property type="match status" value="1"/>
</dbReference>
<reference evidence="7 8" key="1">
    <citation type="submission" date="2018-05" db="EMBL/GenBank/DDBJ databases">
        <title>Leucothrix arctica sp. nov., isolated from Arctic seawater.</title>
        <authorList>
            <person name="Choi A."/>
            <person name="Baek K."/>
        </authorList>
    </citation>
    <scope>NUCLEOTIDE SEQUENCE [LARGE SCALE GENOMIC DNA]</scope>
    <source>
        <strain evidence="7 8">IMCC9719</strain>
    </source>
</reference>
<comment type="catalytic activity">
    <reaction evidence="5">
        <text>uridine(32) in tRNA + S-adenosyl-L-methionine = 2'-O-methyluridine(32) in tRNA + S-adenosyl-L-homocysteine + H(+)</text>
        <dbReference type="Rhea" id="RHEA:42936"/>
        <dbReference type="Rhea" id="RHEA-COMP:10107"/>
        <dbReference type="Rhea" id="RHEA-COMP:10290"/>
        <dbReference type="ChEBI" id="CHEBI:15378"/>
        <dbReference type="ChEBI" id="CHEBI:57856"/>
        <dbReference type="ChEBI" id="CHEBI:59789"/>
        <dbReference type="ChEBI" id="CHEBI:65315"/>
        <dbReference type="ChEBI" id="CHEBI:74478"/>
        <dbReference type="EC" id="2.1.1.200"/>
    </reaction>
</comment>
<evidence type="ECO:0000313" key="7">
    <source>
        <dbReference type="EMBL" id="PWQ96771.1"/>
    </source>
</evidence>
<comment type="caution">
    <text evidence="7">The sequence shown here is derived from an EMBL/GenBank/DDBJ whole genome shotgun (WGS) entry which is preliminary data.</text>
</comment>
<evidence type="ECO:0000259" key="6">
    <source>
        <dbReference type="Pfam" id="PF00588"/>
    </source>
</evidence>
<name>A0A317CFC1_9GAMM</name>
<sequence length="259" mass="28320">MSLSNIRIVLIQTSHPGNIGAAARAMKTMGLSDLCLVNPVKYPDPQADAMASGADDVLNGATVVSSLSEAVADCQHIIGTSARSQRTLRWSLLTPRACGEFAAKSAQTQKVAIVFGRERTGLTNEELELCHQLVHIPSNPDYSSLNVASAVQILSYESRVGHLALTEGGAEQSASQEADAEVLGEEIVSAADMDGFYHQLEALMVETEFLNPDDPRYLMRRMRRMYGRINVTRSELNLLRGSLSAFQGRKLQRRKTEQD</sequence>
<dbReference type="Proteomes" id="UP000245506">
    <property type="component" value="Unassembled WGS sequence"/>
</dbReference>
<comment type="subunit">
    <text evidence="5">Homodimer.</text>
</comment>
<evidence type="ECO:0000256" key="3">
    <source>
        <dbReference type="ARBA" id="ARBA00022679"/>
    </source>
</evidence>
<keyword evidence="8" id="KW-1185">Reference proteome</keyword>
<dbReference type="RefSeq" id="WP_109822969.1">
    <property type="nucleotide sequence ID" value="NZ_QGKL01000026.1"/>
</dbReference>
<dbReference type="GO" id="GO:0106339">
    <property type="term" value="F:tRNA (cytidine(32)-2'-O)-methyltransferase activity"/>
    <property type="evidence" value="ECO:0007669"/>
    <property type="project" value="RHEA"/>
</dbReference>
<dbReference type="InterPro" id="IPR001537">
    <property type="entry name" value="SpoU_MeTrfase"/>
</dbReference>
<proteinExistence type="inferred from homology"/>
<feature type="domain" description="tRNA/rRNA methyltransferase SpoU type" evidence="6">
    <location>
        <begin position="6"/>
        <end position="156"/>
    </location>
</feature>
<accession>A0A317CFC1</accession>
<dbReference type="CDD" id="cd18093">
    <property type="entry name" value="SpoU-like_TrmJ"/>
    <property type="match status" value="1"/>
</dbReference>